<accession>A0A1C3XLC6</accession>
<gene>
    <name evidence="2" type="ORF">GA0061099_10484</name>
</gene>
<proteinExistence type="predicted"/>
<dbReference type="Proteomes" id="UP000183174">
    <property type="component" value="Unassembled WGS sequence"/>
</dbReference>
<feature type="region of interest" description="Disordered" evidence="1">
    <location>
        <begin position="1"/>
        <end position="21"/>
    </location>
</feature>
<reference evidence="2 3" key="1">
    <citation type="submission" date="2016-08" db="EMBL/GenBank/DDBJ databases">
        <authorList>
            <person name="Seilhamer J.J."/>
        </authorList>
    </citation>
    <scope>NUCLEOTIDE SEQUENCE [LARGE SCALE GENOMIC DNA]</scope>
    <source>
        <strain evidence="2 3">CCBAU 10071</strain>
    </source>
</reference>
<dbReference type="EMBL" id="FMAE01000048">
    <property type="protein sequence ID" value="SCB53068.1"/>
    <property type="molecule type" value="Genomic_DNA"/>
</dbReference>
<sequence length="65" mass="7029">MRMIIKASKEPRSGATAMIPTTLDSEGGMKWQVRSLRSGGVPTSPVVPGRSAFSTSCRFFRVALE</sequence>
<evidence type="ECO:0000313" key="3">
    <source>
        <dbReference type="Proteomes" id="UP000183174"/>
    </source>
</evidence>
<protein>
    <submittedName>
        <fullName evidence="2">Uncharacterized protein</fullName>
    </submittedName>
</protein>
<dbReference type="AlphaFoldDB" id="A0A1C3XLC6"/>
<name>A0A1C3XLC6_9BRAD</name>
<evidence type="ECO:0000256" key="1">
    <source>
        <dbReference type="SAM" id="MobiDB-lite"/>
    </source>
</evidence>
<organism evidence="2 3">
    <name type="scientific">Bradyrhizobium yuanmingense</name>
    <dbReference type="NCBI Taxonomy" id="108015"/>
    <lineage>
        <taxon>Bacteria</taxon>
        <taxon>Pseudomonadati</taxon>
        <taxon>Pseudomonadota</taxon>
        <taxon>Alphaproteobacteria</taxon>
        <taxon>Hyphomicrobiales</taxon>
        <taxon>Nitrobacteraceae</taxon>
        <taxon>Bradyrhizobium</taxon>
    </lineage>
</organism>
<evidence type="ECO:0000313" key="2">
    <source>
        <dbReference type="EMBL" id="SCB53068.1"/>
    </source>
</evidence>